<proteinExistence type="predicted"/>
<dbReference type="Proteomes" id="UP001595912">
    <property type="component" value="Unassembled WGS sequence"/>
</dbReference>
<keyword evidence="2" id="KW-1185">Reference proteome</keyword>
<dbReference type="RefSeq" id="WP_380123849.1">
    <property type="nucleotide sequence ID" value="NZ_JBHSIU010000058.1"/>
</dbReference>
<organism evidence="1 2">
    <name type="scientific">Dactylosporangium cerinum</name>
    <dbReference type="NCBI Taxonomy" id="1434730"/>
    <lineage>
        <taxon>Bacteria</taxon>
        <taxon>Bacillati</taxon>
        <taxon>Actinomycetota</taxon>
        <taxon>Actinomycetes</taxon>
        <taxon>Micromonosporales</taxon>
        <taxon>Micromonosporaceae</taxon>
        <taxon>Dactylosporangium</taxon>
    </lineage>
</organism>
<reference evidence="2" key="1">
    <citation type="journal article" date="2019" name="Int. J. Syst. Evol. Microbiol.">
        <title>The Global Catalogue of Microorganisms (GCM) 10K type strain sequencing project: providing services to taxonomists for standard genome sequencing and annotation.</title>
        <authorList>
            <consortium name="The Broad Institute Genomics Platform"/>
            <consortium name="The Broad Institute Genome Sequencing Center for Infectious Disease"/>
            <person name="Wu L."/>
            <person name="Ma J."/>
        </authorList>
    </citation>
    <scope>NUCLEOTIDE SEQUENCE [LARGE SCALE GENOMIC DNA]</scope>
    <source>
        <strain evidence="2">CGMCC 4.7152</strain>
    </source>
</reference>
<gene>
    <name evidence="1" type="ORF">ACFPIJ_41010</name>
</gene>
<protein>
    <submittedName>
        <fullName evidence="1">Uncharacterized protein</fullName>
    </submittedName>
</protein>
<sequence length="105" mass="11104">MIQFVGWCWDCAVLADSVVAALGVKFAAMLPHLDERQRRLYLAVEADTLGHGGIAAVVAAAGYHGRLSRVDGVKLLVVPQYSGGCVVAAADANQPPNGTLAWCRR</sequence>
<accession>A0ABV9W8F3</accession>
<evidence type="ECO:0000313" key="2">
    <source>
        <dbReference type="Proteomes" id="UP001595912"/>
    </source>
</evidence>
<evidence type="ECO:0000313" key="1">
    <source>
        <dbReference type="EMBL" id="MFC5004194.1"/>
    </source>
</evidence>
<comment type="caution">
    <text evidence="1">The sequence shown here is derived from an EMBL/GenBank/DDBJ whole genome shotgun (WGS) entry which is preliminary data.</text>
</comment>
<dbReference type="EMBL" id="JBHSIU010000058">
    <property type="protein sequence ID" value="MFC5004194.1"/>
    <property type="molecule type" value="Genomic_DNA"/>
</dbReference>
<name>A0ABV9W8F3_9ACTN</name>